<feature type="transmembrane region" description="Helical" evidence="11">
    <location>
        <begin position="421"/>
        <end position="439"/>
    </location>
</feature>
<dbReference type="Proteomes" id="UP000462152">
    <property type="component" value="Unassembled WGS sequence"/>
</dbReference>
<keyword evidence="14" id="KW-1185">Reference proteome</keyword>
<evidence type="ECO:0000256" key="9">
    <source>
        <dbReference type="ARBA" id="ARBA00037295"/>
    </source>
</evidence>
<evidence type="ECO:0000256" key="5">
    <source>
        <dbReference type="ARBA" id="ARBA00022692"/>
    </source>
</evidence>
<dbReference type="FunFam" id="1.20.1250.20:FF:000001">
    <property type="entry name" value="Dicarboxylate MFS transporter"/>
    <property type="match status" value="1"/>
</dbReference>
<dbReference type="AlphaFoldDB" id="A0A7M3SWA2"/>
<evidence type="ECO:0000256" key="1">
    <source>
        <dbReference type="ARBA" id="ARBA00004651"/>
    </source>
</evidence>
<dbReference type="RefSeq" id="WP_129316486.1">
    <property type="nucleotide sequence ID" value="NZ_CP197643.1"/>
</dbReference>
<reference evidence="13 14" key="1">
    <citation type="submission" date="2019-12" db="EMBL/GenBank/DDBJ databases">
        <authorList>
            <person name="Li J."/>
            <person name="Shi Y."/>
            <person name="Xu G."/>
            <person name="Xiao D."/>
            <person name="Ran X."/>
        </authorList>
    </citation>
    <scope>NUCLEOTIDE SEQUENCE [LARGE SCALE GENOMIC DNA]</scope>
    <source>
        <strain evidence="13 14">JCM 15915</strain>
    </source>
</reference>
<feature type="transmembrane region" description="Helical" evidence="11">
    <location>
        <begin position="392"/>
        <end position="415"/>
    </location>
</feature>
<protein>
    <recommendedName>
        <fullName evidence="10">Putative proline/betaine transporter</fullName>
    </recommendedName>
</protein>
<name>A0A7M3SWA2_9MICC</name>
<feature type="transmembrane region" description="Helical" evidence="11">
    <location>
        <begin position="66"/>
        <end position="87"/>
    </location>
</feature>
<dbReference type="GO" id="GO:0015293">
    <property type="term" value="F:symporter activity"/>
    <property type="evidence" value="ECO:0007669"/>
    <property type="project" value="UniProtKB-KW"/>
</dbReference>
<dbReference type="InterPro" id="IPR020846">
    <property type="entry name" value="MFS_dom"/>
</dbReference>
<feature type="transmembrane region" description="Helical" evidence="11">
    <location>
        <begin position="355"/>
        <end position="380"/>
    </location>
</feature>
<feature type="transmembrane region" description="Helical" evidence="11">
    <location>
        <begin position="99"/>
        <end position="120"/>
    </location>
</feature>
<evidence type="ECO:0000256" key="2">
    <source>
        <dbReference type="ARBA" id="ARBA00008240"/>
    </source>
</evidence>
<keyword evidence="7 11" id="KW-1133">Transmembrane helix</keyword>
<feature type="transmembrane region" description="Helical" evidence="11">
    <location>
        <begin position="261"/>
        <end position="279"/>
    </location>
</feature>
<organism evidence="13 14">
    <name type="scientific">Rothia koreensis</name>
    <dbReference type="NCBI Taxonomy" id="592378"/>
    <lineage>
        <taxon>Bacteria</taxon>
        <taxon>Bacillati</taxon>
        <taxon>Actinomycetota</taxon>
        <taxon>Actinomycetes</taxon>
        <taxon>Micrococcales</taxon>
        <taxon>Micrococcaceae</taxon>
        <taxon>Rothia</taxon>
    </lineage>
</organism>
<evidence type="ECO:0000256" key="8">
    <source>
        <dbReference type="ARBA" id="ARBA00023136"/>
    </source>
</evidence>
<keyword evidence="8 11" id="KW-0472">Membrane</keyword>
<gene>
    <name evidence="13" type="ORF">GMA10_12755</name>
</gene>
<dbReference type="InterPro" id="IPR005829">
    <property type="entry name" value="Sugar_transporter_CS"/>
</dbReference>
<evidence type="ECO:0000256" key="10">
    <source>
        <dbReference type="ARBA" id="ARBA00039918"/>
    </source>
</evidence>
<dbReference type="OrthoDB" id="8953821at2"/>
<dbReference type="PROSITE" id="PS50850">
    <property type="entry name" value="MFS"/>
    <property type="match status" value="1"/>
</dbReference>
<proteinExistence type="inferred from homology"/>
<evidence type="ECO:0000256" key="6">
    <source>
        <dbReference type="ARBA" id="ARBA00022847"/>
    </source>
</evidence>
<dbReference type="PANTHER" id="PTHR43528">
    <property type="entry name" value="ALPHA-KETOGLUTARATE PERMEASE"/>
    <property type="match status" value="1"/>
</dbReference>
<evidence type="ECO:0000313" key="13">
    <source>
        <dbReference type="EMBL" id="MUN56067.1"/>
    </source>
</evidence>
<dbReference type="PANTHER" id="PTHR43528:SF1">
    <property type="entry name" value="ALPHA-KETOGLUTARATE PERMEASE"/>
    <property type="match status" value="1"/>
</dbReference>
<keyword evidence="3" id="KW-0813">Transport</keyword>
<keyword evidence="6" id="KW-0769">Symport</keyword>
<feature type="transmembrane region" description="Helical" evidence="11">
    <location>
        <begin position="327"/>
        <end position="349"/>
    </location>
</feature>
<evidence type="ECO:0000313" key="14">
    <source>
        <dbReference type="Proteomes" id="UP000462152"/>
    </source>
</evidence>
<keyword evidence="5 11" id="KW-0812">Transmembrane</keyword>
<feature type="transmembrane region" description="Helical" evidence="11">
    <location>
        <begin position="299"/>
        <end position="318"/>
    </location>
</feature>
<keyword evidence="4" id="KW-1003">Cell membrane</keyword>
<dbReference type="GO" id="GO:0005886">
    <property type="term" value="C:plasma membrane"/>
    <property type="evidence" value="ECO:0007669"/>
    <property type="project" value="UniProtKB-SubCell"/>
</dbReference>
<feature type="transmembrane region" description="Helical" evidence="11">
    <location>
        <begin position="168"/>
        <end position="187"/>
    </location>
</feature>
<comment type="similarity">
    <text evidence="2">Belongs to the major facilitator superfamily. Metabolite:H+ Symporter (MHS) family (TC 2.A.1.6) family.</text>
</comment>
<dbReference type="InterPro" id="IPR051084">
    <property type="entry name" value="H+-coupled_symporters"/>
</dbReference>
<dbReference type="InterPro" id="IPR005828">
    <property type="entry name" value="MFS_sugar_transport-like"/>
</dbReference>
<dbReference type="PROSITE" id="PS00217">
    <property type="entry name" value="SUGAR_TRANSPORT_2"/>
    <property type="match status" value="1"/>
</dbReference>
<dbReference type="Gene3D" id="1.20.1250.20">
    <property type="entry name" value="MFS general substrate transporter like domains"/>
    <property type="match status" value="2"/>
</dbReference>
<feature type="transmembrane region" description="Helical" evidence="11">
    <location>
        <begin position="126"/>
        <end position="147"/>
    </location>
</feature>
<comment type="subcellular location">
    <subcellularLocation>
        <location evidence="1">Cell membrane</location>
        <topology evidence="1">Multi-pass membrane protein</topology>
    </subcellularLocation>
</comment>
<accession>A0A7M3SWA2</accession>
<comment type="caution">
    <text evidence="13">The sequence shown here is derived from an EMBL/GenBank/DDBJ whole genome shotgun (WGS) entry which is preliminary data.</text>
</comment>
<feature type="domain" description="Major facilitator superfamily (MFS) profile" evidence="12">
    <location>
        <begin position="28"/>
        <end position="444"/>
    </location>
</feature>
<evidence type="ECO:0000256" key="4">
    <source>
        <dbReference type="ARBA" id="ARBA00022475"/>
    </source>
</evidence>
<evidence type="ECO:0000256" key="7">
    <source>
        <dbReference type="ARBA" id="ARBA00022989"/>
    </source>
</evidence>
<dbReference type="InterPro" id="IPR036259">
    <property type="entry name" value="MFS_trans_sf"/>
</dbReference>
<feature type="transmembrane region" description="Helical" evidence="11">
    <location>
        <begin position="40"/>
        <end position="60"/>
    </location>
</feature>
<feature type="transmembrane region" description="Helical" evidence="11">
    <location>
        <begin position="199"/>
        <end position="218"/>
    </location>
</feature>
<evidence type="ECO:0000259" key="12">
    <source>
        <dbReference type="PROSITE" id="PS50850"/>
    </source>
</evidence>
<dbReference type="SUPFAM" id="SSF103473">
    <property type="entry name" value="MFS general substrate transporter"/>
    <property type="match status" value="1"/>
</dbReference>
<dbReference type="Pfam" id="PF00083">
    <property type="entry name" value="Sugar_tr"/>
    <property type="match status" value="1"/>
</dbReference>
<evidence type="ECO:0000256" key="3">
    <source>
        <dbReference type="ARBA" id="ARBA00022448"/>
    </source>
</evidence>
<sequence>MSDSQTSQSPSLTADDIHVVDQAEMKKALRATLLGNFMEWFDIGVFAYVMTYIALVFFPLPAPWDSLATFATLAVTFLVRPLGGLILGPIGDKVGRRKVLAFTILMMSLGTFLIGCLPGYSTIGVLAPILLILLKFVQGFSTGGEYAGAATFIAEYASDRRRGFWGSFLDFGSYLGFAAAATLATVIEVVGGEQFMTDWGWRICFWVALPLGLVGMYMRTHIQESHAFEAQKDAQDEEAKNENKSLMDELKEVVRGHWPRLLIGSAMVMCAQVVGYAVTTYMPEYLSDVLGYDTLHGNALLVPVLIIVSVSLPIFGAISDRVGRRPVMLTGCVVGVIGSIPSFVLMTMGHTWSTFLGLLIMGIIMMFQVSIQASALPSLFPTKVRYTAMGIMFNLAVAIFGGTTGFVITALQNVFHSDLMGAYYIMLACIVGAIGVYFMKESSGRNLHGSMPAVEDEEEVSDVIENIEENEKYDLSTMPIDIVDDPRADKEGAL</sequence>
<dbReference type="EMBL" id="WOGT01000013">
    <property type="protein sequence ID" value="MUN56067.1"/>
    <property type="molecule type" value="Genomic_DNA"/>
</dbReference>
<evidence type="ECO:0000256" key="11">
    <source>
        <dbReference type="SAM" id="Phobius"/>
    </source>
</evidence>
<comment type="function">
    <text evidence="9">May be a proton symporter involved in the uptake of osmolytes such as proline and glycine betaine.</text>
</comment>